<dbReference type="InterPro" id="IPR040286">
    <property type="entry name" value="At3g25440-like"/>
</dbReference>
<organism evidence="1">
    <name type="scientific">Solanum chacoense</name>
    <name type="common">Chaco potato</name>
    <dbReference type="NCBI Taxonomy" id="4108"/>
    <lineage>
        <taxon>Eukaryota</taxon>
        <taxon>Viridiplantae</taxon>
        <taxon>Streptophyta</taxon>
        <taxon>Embryophyta</taxon>
        <taxon>Tracheophyta</taxon>
        <taxon>Spermatophyta</taxon>
        <taxon>Magnoliopsida</taxon>
        <taxon>eudicotyledons</taxon>
        <taxon>Gunneridae</taxon>
        <taxon>Pentapetalae</taxon>
        <taxon>asterids</taxon>
        <taxon>lamiids</taxon>
        <taxon>Solanales</taxon>
        <taxon>Solanaceae</taxon>
        <taxon>Solanoideae</taxon>
        <taxon>Solaneae</taxon>
        <taxon>Solanum</taxon>
    </lineage>
</organism>
<dbReference type="EMBL" id="GEDG01027903">
    <property type="protein sequence ID" value="JAP13530.1"/>
    <property type="molecule type" value="Transcribed_RNA"/>
</dbReference>
<name>A0A0V0H077_SOLCH</name>
<accession>A0A0V0H077</accession>
<reference evidence="1" key="1">
    <citation type="submission" date="2015-12" db="EMBL/GenBank/DDBJ databases">
        <title>Gene expression during late stages of embryo sac development: a critical building block for successful pollen-pistil interactions.</title>
        <authorList>
            <person name="Liu Y."/>
            <person name="Joly V."/>
            <person name="Sabar M."/>
            <person name="Matton D.P."/>
        </authorList>
    </citation>
    <scope>NUCLEOTIDE SEQUENCE</scope>
</reference>
<dbReference type="AlphaFoldDB" id="A0A0V0H077"/>
<dbReference type="PANTHER" id="PTHR31426:SF4">
    <property type="entry name" value="CRM-DOMAIN CONTAINING FACTOR CFM9, MITOCHONDRIAL"/>
    <property type="match status" value="1"/>
</dbReference>
<evidence type="ECO:0000313" key="1">
    <source>
        <dbReference type="EMBL" id="JAP13530.1"/>
    </source>
</evidence>
<protein>
    <submittedName>
        <fullName evidence="1">Putative ovule protein</fullName>
    </submittedName>
</protein>
<proteinExistence type="predicted"/>
<sequence>MFVSRYTQRRSLRTLTSLVSQCSLHVYIEQRRHEIPRRYDSVNIMSSSGNMVVKHVKVPICNVGVRWMSGKSMRSRVAARMQNESSKTLREIRRSKKLKLKLMTDEERLIYNLRRVGSIVPKLF</sequence>
<dbReference type="PANTHER" id="PTHR31426">
    <property type="entry name" value="GROUP II INTRON SPLICING FACTOR CRS1-LIKE"/>
    <property type="match status" value="1"/>
</dbReference>